<dbReference type="Proteomes" id="UP001362999">
    <property type="component" value="Unassembled WGS sequence"/>
</dbReference>
<gene>
    <name evidence="1" type="ORF">R3P38DRAFT_3382411</name>
</gene>
<dbReference type="Gene3D" id="3.80.10.10">
    <property type="entry name" value="Ribonuclease Inhibitor"/>
    <property type="match status" value="1"/>
</dbReference>
<keyword evidence="2" id="KW-1185">Reference proteome</keyword>
<proteinExistence type="predicted"/>
<dbReference type="SUPFAM" id="SSF81383">
    <property type="entry name" value="F-box domain"/>
    <property type="match status" value="1"/>
</dbReference>
<accession>A0AAW0ED07</accession>
<reference evidence="1 2" key="1">
    <citation type="journal article" date="2024" name="J Genomics">
        <title>Draft genome sequencing and assembly of Favolaschia claudopus CIRM-BRFM 2984 isolated from oak limbs.</title>
        <authorList>
            <person name="Navarro D."/>
            <person name="Drula E."/>
            <person name="Chaduli D."/>
            <person name="Cazenave R."/>
            <person name="Ahrendt S."/>
            <person name="Wang J."/>
            <person name="Lipzen A."/>
            <person name="Daum C."/>
            <person name="Barry K."/>
            <person name="Grigoriev I.V."/>
            <person name="Favel A."/>
            <person name="Rosso M.N."/>
            <person name="Martin F."/>
        </authorList>
    </citation>
    <scope>NUCLEOTIDE SEQUENCE [LARGE SCALE GENOMIC DNA]</scope>
    <source>
        <strain evidence="1 2">CIRM-BRFM 2984</strain>
    </source>
</reference>
<comment type="caution">
    <text evidence="1">The sequence shown here is derived from an EMBL/GenBank/DDBJ whole genome shotgun (WGS) entry which is preliminary data.</text>
</comment>
<dbReference type="InterPro" id="IPR032675">
    <property type="entry name" value="LRR_dom_sf"/>
</dbReference>
<dbReference type="InterPro" id="IPR036047">
    <property type="entry name" value="F-box-like_dom_sf"/>
</dbReference>
<dbReference type="EMBL" id="JAWWNJ010000001">
    <property type="protein sequence ID" value="KAK7063542.1"/>
    <property type="molecule type" value="Genomic_DNA"/>
</dbReference>
<name>A0AAW0ED07_9AGAR</name>
<evidence type="ECO:0000313" key="1">
    <source>
        <dbReference type="EMBL" id="KAK7063542.1"/>
    </source>
</evidence>
<dbReference type="SUPFAM" id="SSF52047">
    <property type="entry name" value="RNI-like"/>
    <property type="match status" value="1"/>
</dbReference>
<organism evidence="1 2">
    <name type="scientific">Favolaschia claudopus</name>
    <dbReference type="NCBI Taxonomy" id="2862362"/>
    <lineage>
        <taxon>Eukaryota</taxon>
        <taxon>Fungi</taxon>
        <taxon>Dikarya</taxon>
        <taxon>Basidiomycota</taxon>
        <taxon>Agaricomycotina</taxon>
        <taxon>Agaricomycetes</taxon>
        <taxon>Agaricomycetidae</taxon>
        <taxon>Agaricales</taxon>
        <taxon>Marasmiineae</taxon>
        <taxon>Mycenaceae</taxon>
        <taxon>Favolaschia</taxon>
    </lineage>
</organism>
<protein>
    <submittedName>
        <fullName evidence="1">F-box domain-containing protein</fullName>
    </submittedName>
</protein>
<evidence type="ECO:0000313" key="2">
    <source>
        <dbReference type="Proteomes" id="UP001362999"/>
    </source>
</evidence>
<dbReference type="AlphaFoldDB" id="A0AAW0ED07"/>
<sequence length="510" mass="57275">MQLSTSFDLPNELWHEVFKNLPRNALGKVHAVSSLFHDISHPVLFRDFILDPDRHHLSSDEFIDRLRLYSSSSIAPHVRKLTVSFQFGRGFRPSGRWATGPISPCPVSQLLRSIQSFQNVCILDCEFRFDAEVHFAELGLQSLPNLKELRIHGGKLFCPRVPISSKISVTHFSFASIPMIFLEEWRRQPETRRSFLSALDPEALTSLTLSPSYDCSPAAWLANDTDLFSTFRNLRSVTIGCDGPFLRQVHAFLMQLPTLQHLTLTGHFRHCTEFIPTPGSSLPRTLQSFTGPREYIPLFLADTACTRLAINACCGPDELCAALLDTPSCVSAVTELEVQFSLAGVCTWTSPNELFAAFPRLKTVRIHISDAPLDDADSDVFDAAETFDPAVLPNLPDILLAALRACTTLSSIVIDWDLHYLTARLLPEFRDLHEMLLSGLAPREDLELVFEGELRMNPECESDDEEVYMDECDADSEEESERAMVEEELLSSLKARFAGSRFLSQTVVHT</sequence>